<feature type="non-terminal residue" evidence="1">
    <location>
        <position position="1"/>
    </location>
</feature>
<dbReference type="EMBL" id="JARKIB010000016">
    <property type="protein sequence ID" value="KAJ7770773.1"/>
    <property type="molecule type" value="Genomic_DNA"/>
</dbReference>
<dbReference type="Proteomes" id="UP001215598">
    <property type="component" value="Unassembled WGS sequence"/>
</dbReference>
<keyword evidence="2" id="KW-1185">Reference proteome</keyword>
<gene>
    <name evidence="1" type="ORF">B0H16DRAFT_1775042</name>
</gene>
<evidence type="ECO:0000313" key="2">
    <source>
        <dbReference type="Proteomes" id="UP001215598"/>
    </source>
</evidence>
<dbReference type="AlphaFoldDB" id="A0AAD7JUT5"/>
<accession>A0AAD7JUT5</accession>
<sequence length="187" mass="21422">GSVADKTVRAPDTIRLGLFRYYNKDQPQVHYPGNLNPVHRTHLLDSYIRTFNFALLDGRRVTPTSRSVRNSAGSSIIQAKIGTMRCAGEIRSIFIHEQTGIPESRQTVLAAVEWMKTSPFTPLENPKFIWDDYPELGIETWEIDRYQDRQDGAFPIVLPLGEIHCQLARGRIEHTDPKMWITATMDR</sequence>
<organism evidence="1 2">
    <name type="scientific">Mycena metata</name>
    <dbReference type="NCBI Taxonomy" id="1033252"/>
    <lineage>
        <taxon>Eukaryota</taxon>
        <taxon>Fungi</taxon>
        <taxon>Dikarya</taxon>
        <taxon>Basidiomycota</taxon>
        <taxon>Agaricomycotina</taxon>
        <taxon>Agaricomycetes</taxon>
        <taxon>Agaricomycetidae</taxon>
        <taxon>Agaricales</taxon>
        <taxon>Marasmiineae</taxon>
        <taxon>Mycenaceae</taxon>
        <taxon>Mycena</taxon>
    </lineage>
</organism>
<comment type="caution">
    <text evidence="1">The sequence shown here is derived from an EMBL/GenBank/DDBJ whole genome shotgun (WGS) entry which is preliminary data.</text>
</comment>
<protein>
    <submittedName>
        <fullName evidence="1">Uncharacterized protein</fullName>
    </submittedName>
</protein>
<evidence type="ECO:0000313" key="1">
    <source>
        <dbReference type="EMBL" id="KAJ7770773.1"/>
    </source>
</evidence>
<name>A0AAD7JUT5_9AGAR</name>
<feature type="non-terminal residue" evidence="1">
    <location>
        <position position="187"/>
    </location>
</feature>
<proteinExistence type="predicted"/>
<reference evidence="1" key="1">
    <citation type="submission" date="2023-03" db="EMBL/GenBank/DDBJ databases">
        <title>Massive genome expansion in bonnet fungi (Mycena s.s.) driven by repeated elements and novel gene families across ecological guilds.</title>
        <authorList>
            <consortium name="Lawrence Berkeley National Laboratory"/>
            <person name="Harder C.B."/>
            <person name="Miyauchi S."/>
            <person name="Viragh M."/>
            <person name="Kuo A."/>
            <person name="Thoen E."/>
            <person name="Andreopoulos B."/>
            <person name="Lu D."/>
            <person name="Skrede I."/>
            <person name="Drula E."/>
            <person name="Henrissat B."/>
            <person name="Morin E."/>
            <person name="Kohler A."/>
            <person name="Barry K."/>
            <person name="LaButti K."/>
            <person name="Morin E."/>
            <person name="Salamov A."/>
            <person name="Lipzen A."/>
            <person name="Mereny Z."/>
            <person name="Hegedus B."/>
            <person name="Baldrian P."/>
            <person name="Stursova M."/>
            <person name="Weitz H."/>
            <person name="Taylor A."/>
            <person name="Grigoriev I.V."/>
            <person name="Nagy L.G."/>
            <person name="Martin F."/>
            <person name="Kauserud H."/>
        </authorList>
    </citation>
    <scope>NUCLEOTIDE SEQUENCE</scope>
    <source>
        <strain evidence="1">CBHHK182m</strain>
    </source>
</reference>